<accession>A0A4Z0MC85</accession>
<keyword evidence="3" id="KW-1185">Reference proteome</keyword>
<evidence type="ECO:0000256" key="1">
    <source>
        <dbReference type="SAM" id="MobiDB-lite"/>
    </source>
</evidence>
<dbReference type="OrthoDB" id="884698at2"/>
<dbReference type="RefSeq" id="WP_135437053.1">
    <property type="nucleotide sequence ID" value="NZ_SRKZ01000009.1"/>
</dbReference>
<protein>
    <submittedName>
        <fullName evidence="2">Uncharacterized protein</fullName>
    </submittedName>
</protein>
<gene>
    <name evidence="2" type="ORF">EU557_23565</name>
</gene>
<organism evidence="2 3">
    <name type="scientific">Hymenobacter wooponensis</name>
    <dbReference type="NCBI Taxonomy" id="1525360"/>
    <lineage>
        <taxon>Bacteria</taxon>
        <taxon>Pseudomonadati</taxon>
        <taxon>Bacteroidota</taxon>
        <taxon>Cytophagia</taxon>
        <taxon>Cytophagales</taxon>
        <taxon>Hymenobacteraceae</taxon>
        <taxon>Hymenobacter</taxon>
    </lineage>
</organism>
<evidence type="ECO:0000313" key="3">
    <source>
        <dbReference type="Proteomes" id="UP000298284"/>
    </source>
</evidence>
<comment type="caution">
    <text evidence="2">The sequence shown here is derived from an EMBL/GenBank/DDBJ whole genome shotgun (WGS) entry which is preliminary data.</text>
</comment>
<sequence length="76" mass="8561">MAKTPPFFQHNQHATGLRSAAPGPVRYPYHDNDGCPVGQQVKAGGEWQYYEPTRIEETRARCPHCVSLDAAYTRET</sequence>
<dbReference type="AlphaFoldDB" id="A0A4Z0MC85"/>
<feature type="region of interest" description="Disordered" evidence="1">
    <location>
        <begin position="1"/>
        <end position="24"/>
    </location>
</feature>
<dbReference type="Proteomes" id="UP000298284">
    <property type="component" value="Unassembled WGS sequence"/>
</dbReference>
<proteinExistence type="predicted"/>
<reference evidence="2 3" key="1">
    <citation type="submission" date="2019-04" db="EMBL/GenBank/DDBJ databases">
        <authorList>
            <person name="Feng G."/>
            <person name="Zhang J."/>
            <person name="Zhu H."/>
        </authorList>
    </citation>
    <scope>NUCLEOTIDE SEQUENCE [LARGE SCALE GENOMIC DNA]</scope>
    <source>
        <strain evidence="2 3">JCM 19491</strain>
    </source>
</reference>
<evidence type="ECO:0000313" key="2">
    <source>
        <dbReference type="EMBL" id="TGD77343.1"/>
    </source>
</evidence>
<dbReference type="EMBL" id="SRKZ01000009">
    <property type="protein sequence ID" value="TGD77343.1"/>
    <property type="molecule type" value="Genomic_DNA"/>
</dbReference>
<name>A0A4Z0MC85_9BACT</name>